<dbReference type="Proteomes" id="UP000053593">
    <property type="component" value="Unassembled WGS sequence"/>
</dbReference>
<organism evidence="1 2">
    <name type="scientific">Collybiopsis luxurians FD-317 M1</name>
    <dbReference type="NCBI Taxonomy" id="944289"/>
    <lineage>
        <taxon>Eukaryota</taxon>
        <taxon>Fungi</taxon>
        <taxon>Dikarya</taxon>
        <taxon>Basidiomycota</taxon>
        <taxon>Agaricomycotina</taxon>
        <taxon>Agaricomycetes</taxon>
        <taxon>Agaricomycetidae</taxon>
        <taxon>Agaricales</taxon>
        <taxon>Marasmiineae</taxon>
        <taxon>Omphalotaceae</taxon>
        <taxon>Collybiopsis</taxon>
        <taxon>Collybiopsis luxurians</taxon>
    </lineage>
</organism>
<evidence type="ECO:0000313" key="1">
    <source>
        <dbReference type="EMBL" id="KIK53097.1"/>
    </source>
</evidence>
<accession>A0A0D0C5J3</accession>
<dbReference type="AlphaFoldDB" id="A0A0D0C5J3"/>
<dbReference type="EMBL" id="KN834833">
    <property type="protein sequence ID" value="KIK53097.1"/>
    <property type="molecule type" value="Genomic_DNA"/>
</dbReference>
<keyword evidence="2" id="KW-1185">Reference proteome</keyword>
<evidence type="ECO:0000313" key="2">
    <source>
        <dbReference type="Proteomes" id="UP000053593"/>
    </source>
</evidence>
<proteinExistence type="predicted"/>
<dbReference type="HOGENOM" id="CLU_2158719_0_0_1"/>
<protein>
    <submittedName>
        <fullName evidence="1">Uncharacterized protein</fullName>
    </submittedName>
</protein>
<name>A0A0D0C5J3_9AGAR</name>
<reference evidence="1 2" key="1">
    <citation type="submission" date="2014-04" db="EMBL/GenBank/DDBJ databases">
        <title>Evolutionary Origins and Diversification of the Mycorrhizal Mutualists.</title>
        <authorList>
            <consortium name="DOE Joint Genome Institute"/>
            <consortium name="Mycorrhizal Genomics Consortium"/>
            <person name="Kohler A."/>
            <person name="Kuo A."/>
            <person name="Nagy L.G."/>
            <person name="Floudas D."/>
            <person name="Copeland A."/>
            <person name="Barry K.W."/>
            <person name="Cichocki N."/>
            <person name="Veneault-Fourrey C."/>
            <person name="LaButti K."/>
            <person name="Lindquist E.A."/>
            <person name="Lipzen A."/>
            <person name="Lundell T."/>
            <person name="Morin E."/>
            <person name="Murat C."/>
            <person name="Riley R."/>
            <person name="Ohm R."/>
            <person name="Sun H."/>
            <person name="Tunlid A."/>
            <person name="Henrissat B."/>
            <person name="Grigoriev I.V."/>
            <person name="Hibbett D.S."/>
            <person name="Martin F."/>
        </authorList>
    </citation>
    <scope>NUCLEOTIDE SEQUENCE [LARGE SCALE GENOMIC DNA]</scope>
    <source>
        <strain evidence="1 2">FD-317 M1</strain>
    </source>
</reference>
<gene>
    <name evidence="1" type="ORF">GYMLUDRAFT_943868</name>
</gene>
<sequence>MSRWDSTLAIVSLILFFRGVRIFDYVITSLCPHVHPFLCLFRSVFANLSHRMYLHRYISHLPFRSHRMMYTVLHLGPCLTPHPSTTNRSLPLTYIDVILPAFVYSNHVAFG</sequence>